<dbReference type="Pfam" id="PF12796">
    <property type="entry name" value="Ank_2"/>
    <property type="match status" value="1"/>
</dbReference>
<accession>A0AAV4J240</accession>
<dbReference type="GO" id="GO:0004540">
    <property type="term" value="F:RNA nuclease activity"/>
    <property type="evidence" value="ECO:0007669"/>
    <property type="project" value="TreeGrafter"/>
</dbReference>
<feature type="repeat" description="ANK" evidence="3">
    <location>
        <begin position="49"/>
        <end position="77"/>
    </location>
</feature>
<dbReference type="InterPro" id="IPR036770">
    <property type="entry name" value="Ankyrin_rpt-contain_sf"/>
</dbReference>
<proteinExistence type="predicted"/>
<dbReference type="InterPro" id="IPR002110">
    <property type="entry name" value="Ankyrin_rpt"/>
</dbReference>
<sequence>MLGPRLLEQALELQSAAIVKSVLDRGVSANERVNGSYIRWGSLVMYTFPLHVATIAGNIEILNVLLSFGARVDLCDTDGNTALMLACAGNNIHAVRVLVEAGADLNLIDSNQRSALVIAAALNKTDIISLIANQGGQISERMLLRTCEISSVSAHALELLLRTS</sequence>
<dbReference type="Proteomes" id="UP000762676">
    <property type="component" value="Unassembled WGS sequence"/>
</dbReference>
<dbReference type="GO" id="GO:0006396">
    <property type="term" value="P:RNA processing"/>
    <property type="evidence" value="ECO:0007669"/>
    <property type="project" value="TreeGrafter"/>
</dbReference>
<evidence type="ECO:0000256" key="1">
    <source>
        <dbReference type="ARBA" id="ARBA00022737"/>
    </source>
</evidence>
<dbReference type="AlphaFoldDB" id="A0AAV4J240"/>
<evidence type="ECO:0000256" key="2">
    <source>
        <dbReference type="ARBA" id="ARBA00023043"/>
    </source>
</evidence>
<dbReference type="PANTHER" id="PTHR24141:SF1">
    <property type="entry name" value="2-5A-DEPENDENT RIBONUCLEASE"/>
    <property type="match status" value="1"/>
</dbReference>
<dbReference type="EMBL" id="BMAT01013632">
    <property type="protein sequence ID" value="GFS16893.1"/>
    <property type="molecule type" value="Genomic_DNA"/>
</dbReference>
<gene>
    <name evidence="4" type="ORF">ElyMa_006808100</name>
</gene>
<dbReference type="PROSITE" id="PS50297">
    <property type="entry name" value="ANK_REP_REGION"/>
    <property type="match status" value="2"/>
</dbReference>
<dbReference type="SUPFAM" id="SSF48403">
    <property type="entry name" value="Ankyrin repeat"/>
    <property type="match status" value="1"/>
</dbReference>
<keyword evidence="1" id="KW-0677">Repeat</keyword>
<feature type="repeat" description="ANK" evidence="3">
    <location>
        <begin position="78"/>
        <end position="110"/>
    </location>
</feature>
<dbReference type="PROSITE" id="PS50088">
    <property type="entry name" value="ANK_REPEAT"/>
    <property type="match status" value="2"/>
</dbReference>
<protein>
    <submittedName>
        <fullName evidence="4">Ankyrin repeat-containing protein</fullName>
    </submittedName>
</protein>
<evidence type="ECO:0000313" key="4">
    <source>
        <dbReference type="EMBL" id="GFS16893.1"/>
    </source>
</evidence>
<dbReference type="PANTHER" id="PTHR24141">
    <property type="entry name" value="2-5A-DEPENDENT RIBONUCLEASE"/>
    <property type="match status" value="1"/>
</dbReference>
<name>A0AAV4J240_9GAST</name>
<dbReference type="SMART" id="SM00248">
    <property type="entry name" value="ANK"/>
    <property type="match status" value="3"/>
</dbReference>
<dbReference type="Gene3D" id="1.25.40.20">
    <property type="entry name" value="Ankyrin repeat-containing domain"/>
    <property type="match status" value="1"/>
</dbReference>
<evidence type="ECO:0000256" key="3">
    <source>
        <dbReference type="PROSITE-ProRule" id="PRU00023"/>
    </source>
</evidence>
<evidence type="ECO:0000313" key="5">
    <source>
        <dbReference type="Proteomes" id="UP000762676"/>
    </source>
</evidence>
<keyword evidence="2 3" id="KW-0040">ANK repeat</keyword>
<keyword evidence="5" id="KW-1185">Reference proteome</keyword>
<dbReference type="GO" id="GO:0003723">
    <property type="term" value="F:RNA binding"/>
    <property type="evidence" value="ECO:0007669"/>
    <property type="project" value="TreeGrafter"/>
</dbReference>
<comment type="caution">
    <text evidence="4">The sequence shown here is derived from an EMBL/GenBank/DDBJ whole genome shotgun (WGS) entry which is preliminary data.</text>
</comment>
<reference evidence="4 5" key="1">
    <citation type="journal article" date="2021" name="Elife">
        <title>Chloroplast acquisition without the gene transfer in kleptoplastic sea slugs, Plakobranchus ocellatus.</title>
        <authorList>
            <person name="Maeda T."/>
            <person name="Takahashi S."/>
            <person name="Yoshida T."/>
            <person name="Shimamura S."/>
            <person name="Takaki Y."/>
            <person name="Nagai Y."/>
            <person name="Toyoda A."/>
            <person name="Suzuki Y."/>
            <person name="Arimoto A."/>
            <person name="Ishii H."/>
            <person name="Satoh N."/>
            <person name="Nishiyama T."/>
            <person name="Hasebe M."/>
            <person name="Maruyama T."/>
            <person name="Minagawa J."/>
            <person name="Obokata J."/>
            <person name="Shigenobu S."/>
        </authorList>
    </citation>
    <scope>NUCLEOTIDE SEQUENCE [LARGE SCALE GENOMIC DNA]</scope>
</reference>
<organism evidence="4 5">
    <name type="scientific">Elysia marginata</name>
    <dbReference type="NCBI Taxonomy" id="1093978"/>
    <lineage>
        <taxon>Eukaryota</taxon>
        <taxon>Metazoa</taxon>
        <taxon>Spiralia</taxon>
        <taxon>Lophotrochozoa</taxon>
        <taxon>Mollusca</taxon>
        <taxon>Gastropoda</taxon>
        <taxon>Heterobranchia</taxon>
        <taxon>Euthyneura</taxon>
        <taxon>Panpulmonata</taxon>
        <taxon>Sacoglossa</taxon>
        <taxon>Placobranchoidea</taxon>
        <taxon>Plakobranchidae</taxon>
        <taxon>Elysia</taxon>
    </lineage>
</organism>